<keyword evidence="1" id="KW-0812">Transmembrane</keyword>
<evidence type="ECO:0000256" key="1">
    <source>
        <dbReference type="SAM" id="Phobius"/>
    </source>
</evidence>
<keyword evidence="3" id="KW-1185">Reference proteome</keyword>
<keyword evidence="1" id="KW-0472">Membrane</keyword>
<evidence type="ECO:0000313" key="3">
    <source>
        <dbReference type="Proteomes" id="UP000001691"/>
    </source>
</evidence>
<evidence type="ECO:0000313" key="2">
    <source>
        <dbReference type="EMBL" id="BAG13631.1"/>
    </source>
</evidence>
<reference evidence="3" key="1">
    <citation type="journal article" date="2008" name="Proc. Natl. Acad. Sci. U.S.A.">
        <title>Complete genome of the uncultured termite group 1 bacteria in a single host protist cell.</title>
        <authorList>
            <person name="Hongoh Y."/>
            <person name="Sharma V.K."/>
            <person name="Prakash T."/>
            <person name="Noda S."/>
            <person name="Taylor T.D."/>
            <person name="Kudo T."/>
            <person name="Sakaki Y."/>
            <person name="Toyoda A."/>
            <person name="Hattori M."/>
            <person name="Ohkuma M."/>
        </authorList>
    </citation>
    <scope>NUCLEOTIDE SEQUENCE [LARGE SCALE GENOMIC DNA]</scope>
    <source>
        <strain evidence="3">Rs-D17 genomovar Ri2008</strain>
    </source>
</reference>
<dbReference type="EMBL" id="AP009510">
    <property type="protein sequence ID" value="BAG13631.1"/>
    <property type="molecule type" value="Genomic_DNA"/>
</dbReference>
<proteinExistence type="predicted"/>
<accession>B1GZE9</accession>
<protein>
    <submittedName>
        <fullName evidence="2">Uncharacterized protein</fullName>
    </submittedName>
</protein>
<sequence length="99" mass="11172">MISNPTPTAGTNVVLKGEVKAVDPALPTIPSEGDNLPSEGNYTRADGEFLDKGNYWLWGVTVCSTIVVFLLIYHRKTIMDFLMLRTRIKRKGFNWISKR</sequence>
<name>B1GZE9_ENDTX</name>
<dbReference type="HOGENOM" id="CLU_2319289_0_0_0"/>
<dbReference type="KEGG" id="rsd:TGRD_146"/>
<organism evidence="2 3">
    <name type="scientific">Endomicrobium trichonymphae</name>
    <dbReference type="NCBI Taxonomy" id="1408204"/>
    <lineage>
        <taxon>Bacteria</taxon>
        <taxon>Pseudomonadati</taxon>
        <taxon>Elusimicrobiota</taxon>
        <taxon>Endomicrobiia</taxon>
        <taxon>Endomicrobiales</taxon>
        <taxon>Endomicrobiaceae</taxon>
        <taxon>Candidatus Endomicrobiellum</taxon>
    </lineage>
</organism>
<dbReference type="AlphaFoldDB" id="B1GZE9"/>
<feature type="transmembrane region" description="Helical" evidence="1">
    <location>
        <begin position="55"/>
        <end position="73"/>
    </location>
</feature>
<gene>
    <name evidence="2" type="ordered locus">TGRD_146</name>
</gene>
<keyword evidence="1" id="KW-1133">Transmembrane helix</keyword>
<dbReference type="Proteomes" id="UP000001691">
    <property type="component" value="Chromosome"/>
</dbReference>